<keyword evidence="3" id="KW-1185">Reference proteome</keyword>
<evidence type="ECO:0000256" key="1">
    <source>
        <dbReference type="SAM" id="Phobius"/>
    </source>
</evidence>
<accession>A0A1C4YEH0</accession>
<keyword evidence="1" id="KW-0472">Membrane</keyword>
<sequence length="74" mass="7921">MPEWLQAGFWGLLAGPALLIGAAVGFFVRVPRRVTASVMAFGAGVLLSAVSFELVDEAHEQGDHRARRGARSSR</sequence>
<evidence type="ECO:0008006" key="4">
    <source>
        <dbReference type="Google" id="ProtNLM"/>
    </source>
</evidence>
<feature type="transmembrane region" description="Helical" evidence="1">
    <location>
        <begin position="34"/>
        <end position="55"/>
    </location>
</feature>
<protein>
    <recommendedName>
        <fullName evidence="4">ZIP family metal transporter</fullName>
    </recommendedName>
</protein>
<organism evidence="2 3">
    <name type="scientific">Micromonospora marina</name>
    <dbReference type="NCBI Taxonomy" id="307120"/>
    <lineage>
        <taxon>Bacteria</taxon>
        <taxon>Bacillati</taxon>
        <taxon>Actinomycetota</taxon>
        <taxon>Actinomycetes</taxon>
        <taxon>Micromonosporales</taxon>
        <taxon>Micromonosporaceae</taxon>
        <taxon>Micromonospora</taxon>
    </lineage>
</organism>
<reference evidence="3" key="1">
    <citation type="submission" date="2016-06" db="EMBL/GenBank/DDBJ databases">
        <authorList>
            <person name="Varghese N."/>
        </authorList>
    </citation>
    <scope>NUCLEOTIDE SEQUENCE [LARGE SCALE GENOMIC DNA]</scope>
    <source>
        <strain evidence="3">DSM 45555</strain>
    </source>
</reference>
<evidence type="ECO:0000313" key="2">
    <source>
        <dbReference type="EMBL" id="SCF19127.1"/>
    </source>
</evidence>
<gene>
    <name evidence="2" type="ORF">GA0070215_1117</name>
</gene>
<dbReference type="RefSeq" id="WP_244167002.1">
    <property type="nucleotide sequence ID" value="NZ_FMCV01000011.1"/>
</dbReference>
<evidence type="ECO:0000313" key="3">
    <source>
        <dbReference type="Proteomes" id="UP000198551"/>
    </source>
</evidence>
<dbReference type="Proteomes" id="UP000198551">
    <property type="component" value="Unassembled WGS sequence"/>
</dbReference>
<name>A0A1C4YEH0_9ACTN</name>
<dbReference type="AlphaFoldDB" id="A0A1C4YEH0"/>
<keyword evidence="1" id="KW-1133">Transmembrane helix</keyword>
<dbReference type="EMBL" id="FMCV01000011">
    <property type="protein sequence ID" value="SCF19127.1"/>
    <property type="molecule type" value="Genomic_DNA"/>
</dbReference>
<keyword evidence="1" id="KW-0812">Transmembrane</keyword>
<proteinExistence type="predicted"/>
<feature type="transmembrane region" description="Helical" evidence="1">
    <location>
        <begin position="7"/>
        <end position="28"/>
    </location>
</feature>